<evidence type="ECO:0000256" key="3">
    <source>
        <dbReference type="RuleBase" id="RU000363"/>
    </source>
</evidence>
<dbReference type="PIRSF" id="PIRSF000126">
    <property type="entry name" value="11-beta-HSD1"/>
    <property type="match status" value="1"/>
</dbReference>
<dbReference type="SUPFAM" id="SSF51735">
    <property type="entry name" value="NAD(P)-binding Rossmann-fold domains"/>
    <property type="match status" value="1"/>
</dbReference>
<name>A0AB37I444_9ACTN</name>
<dbReference type="PANTHER" id="PTHR43086:SF3">
    <property type="entry name" value="NADP-DEPENDENT 3-HYDROXY ACID DEHYDROGENASE YDFG"/>
    <property type="match status" value="1"/>
</dbReference>
<proteinExistence type="inferred from homology"/>
<organism evidence="5 6">
    <name type="scientific">Arachnia propionica</name>
    <dbReference type="NCBI Taxonomy" id="1750"/>
    <lineage>
        <taxon>Bacteria</taxon>
        <taxon>Bacillati</taxon>
        <taxon>Actinomycetota</taxon>
        <taxon>Actinomycetes</taxon>
        <taxon>Propionibacteriales</taxon>
        <taxon>Propionibacteriaceae</taxon>
        <taxon>Arachnia</taxon>
    </lineage>
</organism>
<dbReference type="Pfam" id="PF00106">
    <property type="entry name" value="adh_short"/>
    <property type="match status" value="1"/>
</dbReference>
<dbReference type="InterPro" id="IPR002347">
    <property type="entry name" value="SDR_fam"/>
</dbReference>
<evidence type="ECO:0000313" key="5">
    <source>
        <dbReference type="EMBL" id="QUC10769.1"/>
    </source>
</evidence>
<dbReference type="InterPro" id="IPR036291">
    <property type="entry name" value="NAD(P)-bd_dom_sf"/>
</dbReference>
<reference evidence="5" key="1">
    <citation type="submission" date="2021-03" db="EMBL/GenBank/DDBJ databases">
        <title>Human Oral Microbial Genomes.</title>
        <authorList>
            <person name="Johnston C.D."/>
            <person name="Chen T."/>
            <person name="Dewhirst F.E."/>
        </authorList>
    </citation>
    <scope>NUCLEOTIDE SEQUENCE</scope>
    <source>
        <strain evidence="5">F0714</strain>
    </source>
</reference>
<feature type="domain" description="Ketoreductase" evidence="4">
    <location>
        <begin position="3"/>
        <end position="168"/>
    </location>
</feature>
<dbReference type="RefSeq" id="WP_014845565.1">
    <property type="nucleotide sequence ID" value="NZ_CP040007.1"/>
</dbReference>
<evidence type="ECO:0000256" key="1">
    <source>
        <dbReference type="ARBA" id="ARBA00006484"/>
    </source>
</evidence>
<evidence type="ECO:0000256" key="2">
    <source>
        <dbReference type="ARBA" id="ARBA00023002"/>
    </source>
</evidence>
<evidence type="ECO:0000313" key="6">
    <source>
        <dbReference type="Proteomes" id="UP000677180"/>
    </source>
</evidence>
<dbReference type="Proteomes" id="UP000677180">
    <property type="component" value="Chromosome"/>
</dbReference>
<accession>A0AB37I444</accession>
<dbReference type="GeneID" id="64405931"/>
<keyword evidence="2" id="KW-0560">Oxidoreductase</keyword>
<gene>
    <name evidence="5" type="ORF">J5A53_13535</name>
</gene>
<dbReference type="GO" id="GO:0016491">
    <property type="term" value="F:oxidoreductase activity"/>
    <property type="evidence" value="ECO:0007669"/>
    <property type="project" value="UniProtKB-KW"/>
</dbReference>
<dbReference type="AlphaFoldDB" id="A0AB37I444"/>
<dbReference type="Gene3D" id="3.40.50.720">
    <property type="entry name" value="NAD(P)-binding Rossmann-like Domain"/>
    <property type="match status" value="1"/>
</dbReference>
<dbReference type="EMBL" id="CP072385">
    <property type="protein sequence ID" value="QUC10769.1"/>
    <property type="molecule type" value="Genomic_DNA"/>
</dbReference>
<dbReference type="PRINTS" id="PR00080">
    <property type="entry name" value="SDRFAMILY"/>
</dbReference>
<dbReference type="PRINTS" id="PR00081">
    <property type="entry name" value="GDHRDH"/>
</dbReference>
<comment type="similarity">
    <text evidence="1 3">Belongs to the short-chain dehydrogenases/reductases (SDR) family.</text>
</comment>
<sequence length="252" mass="26773">MTGWAVVTGASGGLGAGFARELAQQGANLILVARSADKLETLAAELRTAHQIQVETWPCDLTNRGARAVLAADLASREIHTLVNNAGFGSIGDFTDLPPERIAAEVELNVVALTELARVALPGMKQRGRGAVINIASTGAFQPIPGFSTYAATKAYVLRLSIGLWTELHDSGVRVLAVCPGPTETGFFATAGNDQVMQQRRSVDQVVASAFRALRRHRPYVVDGVGNTILAEATRLMPTRWASKVAGWVASR</sequence>
<dbReference type="SMART" id="SM00822">
    <property type="entry name" value="PKS_KR"/>
    <property type="match status" value="1"/>
</dbReference>
<protein>
    <submittedName>
        <fullName evidence="5">SDR family oxidoreductase</fullName>
    </submittedName>
</protein>
<evidence type="ECO:0000259" key="4">
    <source>
        <dbReference type="SMART" id="SM00822"/>
    </source>
</evidence>
<dbReference type="PANTHER" id="PTHR43086">
    <property type="entry name" value="VERY-LONG-CHAIN 3-OXOOACYL-COA REDUCTASE"/>
    <property type="match status" value="1"/>
</dbReference>
<dbReference type="InterPro" id="IPR057326">
    <property type="entry name" value="KR_dom"/>
</dbReference>